<dbReference type="FunFam" id="2.30.310.10:FF:000001">
    <property type="entry name" value="Nuclear export mediator factor Nemf"/>
    <property type="match status" value="1"/>
</dbReference>
<keyword evidence="5" id="KW-0175">Coiled coil</keyword>
<dbReference type="KEGG" id="hazt:108677490"/>
<dbReference type="AlphaFoldDB" id="A0A8B7P5J2"/>
<reference evidence="8" key="1">
    <citation type="submission" date="2025-08" db="UniProtKB">
        <authorList>
            <consortium name="RefSeq"/>
        </authorList>
    </citation>
    <scope>IDENTIFICATION</scope>
</reference>
<accession>A0A8B7P5J2</accession>
<proteinExistence type="inferred from homology"/>
<name>A0A8B7P5J2_HYAAZ</name>
<keyword evidence="6" id="KW-0539">Nucleus</keyword>
<evidence type="ECO:0000313" key="8">
    <source>
        <dbReference type="RefSeq" id="XP_018021202.1"/>
    </source>
</evidence>
<feature type="non-terminal residue" evidence="8">
    <location>
        <position position="219"/>
    </location>
</feature>
<dbReference type="PANTHER" id="PTHR15239">
    <property type="entry name" value="NUCLEAR EXPORT MEDIATOR FACTOR NEMF"/>
    <property type="match status" value="1"/>
</dbReference>
<dbReference type="GO" id="GO:0005634">
    <property type="term" value="C:nucleus"/>
    <property type="evidence" value="ECO:0007669"/>
    <property type="project" value="UniProtKB-SubCell"/>
</dbReference>
<sequence length="219" mass="24387">MKLTFTSFDIRTTVAELQKSIVGLRVNQIYDIDHKTYLLKLHKPEHKDVLLIESASRLHTTSYEWPKSPAPSGFSMKLRKHLRNKRLESVQQLGADRVVQLTFGSGPAQHHLIIELYDRGNITLTDANYTILIILRPRTDAEETRLAAHEVYPLNNMRVVRDPPSLEQIAAALRGAKPALNVKKVLNPLLDCGGGVLEHELTLAGLSGCTASAVSPEQL</sequence>
<dbReference type="GeneID" id="108677490"/>
<dbReference type="InterPro" id="IPR051608">
    <property type="entry name" value="RQC_Subunit_NEMF"/>
</dbReference>
<keyword evidence="4" id="KW-0963">Cytoplasm</keyword>
<evidence type="ECO:0000256" key="4">
    <source>
        <dbReference type="ARBA" id="ARBA00022490"/>
    </source>
</evidence>
<dbReference type="RefSeq" id="XP_018021202.1">
    <property type="nucleotide sequence ID" value="XM_018165713.2"/>
</dbReference>
<dbReference type="PANTHER" id="PTHR15239:SF6">
    <property type="entry name" value="RIBOSOME QUALITY CONTROL COMPLEX SUBUNIT NEMF"/>
    <property type="match status" value="1"/>
</dbReference>
<comment type="similarity">
    <text evidence="3">Belongs to the NEMF family.</text>
</comment>
<evidence type="ECO:0000256" key="3">
    <source>
        <dbReference type="ARBA" id="ARBA00008318"/>
    </source>
</evidence>
<dbReference type="OrthoDB" id="207084at2759"/>
<dbReference type="GO" id="GO:1990112">
    <property type="term" value="C:RQC complex"/>
    <property type="evidence" value="ECO:0007669"/>
    <property type="project" value="TreeGrafter"/>
</dbReference>
<evidence type="ECO:0000256" key="6">
    <source>
        <dbReference type="ARBA" id="ARBA00023242"/>
    </source>
</evidence>
<dbReference type="GO" id="GO:1990116">
    <property type="term" value="P:ribosome-associated ubiquitin-dependent protein catabolic process"/>
    <property type="evidence" value="ECO:0007669"/>
    <property type="project" value="TreeGrafter"/>
</dbReference>
<evidence type="ECO:0000256" key="5">
    <source>
        <dbReference type="ARBA" id="ARBA00023054"/>
    </source>
</evidence>
<protein>
    <submittedName>
        <fullName evidence="8">Ribosome quality control complex subunit NEMF homolog</fullName>
    </submittedName>
</protein>
<evidence type="ECO:0000313" key="7">
    <source>
        <dbReference type="Proteomes" id="UP000694843"/>
    </source>
</evidence>
<organism evidence="7 8">
    <name type="scientific">Hyalella azteca</name>
    <name type="common">Amphipod</name>
    <dbReference type="NCBI Taxonomy" id="294128"/>
    <lineage>
        <taxon>Eukaryota</taxon>
        <taxon>Metazoa</taxon>
        <taxon>Ecdysozoa</taxon>
        <taxon>Arthropoda</taxon>
        <taxon>Crustacea</taxon>
        <taxon>Multicrustacea</taxon>
        <taxon>Malacostraca</taxon>
        <taxon>Eumalacostraca</taxon>
        <taxon>Peracarida</taxon>
        <taxon>Amphipoda</taxon>
        <taxon>Senticaudata</taxon>
        <taxon>Talitrida</taxon>
        <taxon>Talitroidea</taxon>
        <taxon>Hyalellidae</taxon>
        <taxon>Hyalella</taxon>
    </lineage>
</organism>
<dbReference type="GO" id="GO:0005737">
    <property type="term" value="C:cytoplasm"/>
    <property type="evidence" value="ECO:0007669"/>
    <property type="project" value="UniProtKB-SubCell"/>
</dbReference>
<dbReference type="GO" id="GO:0072344">
    <property type="term" value="P:rescue of stalled ribosome"/>
    <property type="evidence" value="ECO:0007669"/>
    <property type="project" value="TreeGrafter"/>
</dbReference>
<evidence type="ECO:0000256" key="1">
    <source>
        <dbReference type="ARBA" id="ARBA00004123"/>
    </source>
</evidence>
<dbReference type="OMA" id="AHEVYPL"/>
<comment type="subcellular location">
    <subcellularLocation>
        <location evidence="2">Cytoplasm</location>
    </subcellularLocation>
    <subcellularLocation>
        <location evidence="1">Nucleus</location>
    </subcellularLocation>
</comment>
<dbReference type="Pfam" id="PF05833">
    <property type="entry name" value="NFACT_N"/>
    <property type="match status" value="1"/>
</dbReference>
<gene>
    <name evidence="8" type="primary">LOC108677490</name>
</gene>
<dbReference type="GO" id="GO:0000049">
    <property type="term" value="F:tRNA binding"/>
    <property type="evidence" value="ECO:0007669"/>
    <property type="project" value="TreeGrafter"/>
</dbReference>
<dbReference type="GO" id="GO:0043023">
    <property type="term" value="F:ribosomal large subunit binding"/>
    <property type="evidence" value="ECO:0007669"/>
    <property type="project" value="TreeGrafter"/>
</dbReference>
<evidence type="ECO:0000256" key="2">
    <source>
        <dbReference type="ARBA" id="ARBA00004496"/>
    </source>
</evidence>
<dbReference type="Gene3D" id="2.30.310.10">
    <property type="entry name" value="ibrinogen binding protein from staphylococcus aureus domain"/>
    <property type="match status" value="1"/>
</dbReference>
<dbReference type="Proteomes" id="UP000694843">
    <property type="component" value="Unplaced"/>
</dbReference>
<keyword evidence="7" id="KW-1185">Reference proteome</keyword>